<dbReference type="Pfam" id="PF01381">
    <property type="entry name" value="HTH_3"/>
    <property type="match status" value="1"/>
</dbReference>
<dbReference type="SUPFAM" id="SSF47413">
    <property type="entry name" value="lambda repressor-like DNA-binding domains"/>
    <property type="match status" value="1"/>
</dbReference>
<evidence type="ECO:0000313" key="3">
    <source>
        <dbReference type="Proteomes" id="UP000003994"/>
    </source>
</evidence>
<dbReference type="STRING" id="883077.HMPREF9241_01668"/>
<organism evidence="2 3">
    <name type="scientific">Schaalia turicensis ACS-279-V-Col4</name>
    <dbReference type="NCBI Taxonomy" id="883077"/>
    <lineage>
        <taxon>Bacteria</taxon>
        <taxon>Bacillati</taxon>
        <taxon>Actinomycetota</taxon>
        <taxon>Actinomycetes</taxon>
        <taxon>Actinomycetales</taxon>
        <taxon>Actinomycetaceae</taxon>
        <taxon>Schaalia</taxon>
    </lineage>
</organism>
<dbReference type="RefSeq" id="WP_006681864.1">
    <property type="nucleotide sequence ID" value="NZ_JH815212.1"/>
</dbReference>
<reference evidence="2 3" key="1">
    <citation type="submission" date="2012-07" db="EMBL/GenBank/DDBJ databases">
        <title>The Genome Sequence of Actinomyces turicensis ACS-279-V-COL4.</title>
        <authorList>
            <consortium name="The Broad Institute Genome Sequencing Platform"/>
            <person name="Earl A."/>
            <person name="Ward D."/>
            <person name="Feldgarden M."/>
            <person name="Gevers D."/>
            <person name="Saerens B."/>
            <person name="Vaneechoutte M."/>
            <person name="Walker B."/>
            <person name="Young S.K."/>
            <person name="Zeng Q."/>
            <person name="Gargeya S."/>
            <person name="Fitzgerald M."/>
            <person name="Haas B."/>
            <person name="Abouelleil A."/>
            <person name="Alvarado L."/>
            <person name="Arachchi H.M."/>
            <person name="Berlin A."/>
            <person name="Chapman S.B."/>
            <person name="Goldberg J."/>
            <person name="Griggs A."/>
            <person name="Gujja S."/>
            <person name="Hansen M."/>
            <person name="Howarth C."/>
            <person name="Imamovic A."/>
            <person name="Larimer J."/>
            <person name="McCowen C."/>
            <person name="Montmayeur A."/>
            <person name="Murphy C."/>
            <person name="Neiman D."/>
            <person name="Pearson M."/>
            <person name="Priest M."/>
            <person name="Roberts A."/>
            <person name="Saif S."/>
            <person name="Shea T."/>
            <person name="Sisk P."/>
            <person name="Sykes S."/>
            <person name="Wortman J."/>
            <person name="Nusbaum C."/>
            <person name="Birren B."/>
        </authorList>
    </citation>
    <scope>NUCLEOTIDE SEQUENCE [LARGE SCALE GENOMIC DNA]</scope>
    <source>
        <strain evidence="2 3">ACS-279-V-Col4</strain>
    </source>
</reference>
<dbReference type="AlphaFoldDB" id="K0YML5"/>
<comment type="caution">
    <text evidence="2">The sequence shown here is derived from an EMBL/GenBank/DDBJ whole genome shotgun (WGS) entry which is preliminary data.</text>
</comment>
<dbReference type="EMBL" id="AGWQ01000010">
    <property type="protein sequence ID" value="EJZ84892.1"/>
    <property type="molecule type" value="Genomic_DNA"/>
</dbReference>
<dbReference type="CDD" id="cd00093">
    <property type="entry name" value="HTH_XRE"/>
    <property type="match status" value="1"/>
</dbReference>
<feature type="domain" description="HTH cro/C1-type" evidence="1">
    <location>
        <begin position="14"/>
        <end position="60"/>
    </location>
</feature>
<accession>K0YML5</accession>
<dbReference type="InterPro" id="IPR010982">
    <property type="entry name" value="Lambda_DNA-bd_dom_sf"/>
</dbReference>
<dbReference type="PROSITE" id="PS50943">
    <property type="entry name" value="HTH_CROC1"/>
    <property type="match status" value="1"/>
</dbReference>
<protein>
    <recommendedName>
        <fullName evidence="1">HTH cro/C1-type domain-containing protein</fullName>
    </recommendedName>
</protein>
<proteinExistence type="predicted"/>
<dbReference type="Gene3D" id="1.10.260.40">
    <property type="entry name" value="lambda repressor-like DNA-binding domains"/>
    <property type="match status" value="1"/>
</dbReference>
<evidence type="ECO:0000259" key="1">
    <source>
        <dbReference type="PROSITE" id="PS50943"/>
    </source>
</evidence>
<gene>
    <name evidence="2" type="ORF">HMPREF9241_01668</name>
</gene>
<evidence type="ECO:0000313" key="2">
    <source>
        <dbReference type="EMBL" id="EJZ84892.1"/>
    </source>
</evidence>
<name>K0YML5_9ACTO</name>
<keyword evidence="3" id="KW-1185">Reference proteome</keyword>
<dbReference type="InterPro" id="IPR001387">
    <property type="entry name" value="Cro/C1-type_HTH"/>
</dbReference>
<dbReference type="HOGENOM" id="CLU_2713316_0_0_11"/>
<dbReference type="Proteomes" id="UP000003994">
    <property type="component" value="Unassembled WGS sequence"/>
</dbReference>
<dbReference type="PATRIC" id="fig|883077.3.peg.1684"/>
<sequence length="72" mass="7763">MNIATVVRVGMRMRHWSALKLANEAGVTDQSIYNVLDGRTPNINTLAGIARAFDMETSELISIAEEAASQAA</sequence>
<dbReference type="GO" id="GO:0003677">
    <property type="term" value="F:DNA binding"/>
    <property type="evidence" value="ECO:0007669"/>
    <property type="project" value="InterPro"/>
</dbReference>